<name>A0A0M6Y0X8_9HYPH</name>
<sequence>MSAEIINLRMVRKQKNRQDKEKTAEDNRRKYGRSKAEREAARQRRETLDAHVDGHLLEKPDGPDAEPSDKATTDADKTEAEPSGPGSSGDRG</sequence>
<feature type="region of interest" description="Disordered" evidence="1">
    <location>
        <begin position="1"/>
        <end position="92"/>
    </location>
</feature>
<reference evidence="3" key="1">
    <citation type="submission" date="2015-07" db="EMBL/GenBank/DDBJ databases">
        <authorList>
            <person name="Rodrigo-Torres Lidia"/>
            <person name="Arahal R.David."/>
        </authorList>
    </citation>
    <scope>NUCLEOTIDE SEQUENCE [LARGE SCALE GENOMIC DNA]</scope>
    <source>
        <strain evidence="3">CECT 4801</strain>
    </source>
</reference>
<dbReference type="InterPro" id="IPR025227">
    <property type="entry name" value="DUF4169"/>
</dbReference>
<evidence type="ECO:0000313" key="3">
    <source>
        <dbReference type="Proteomes" id="UP000048926"/>
    </source>
</evidence>
<feature type="compositionally biased region" description="Basic and acidic residues" evidence="1">
    <location>
        <begin position="16"/>
        <end position="80"/>
    </location>
</feature>
<evidence type="ECO:0000256" key="1">
    <source>
        <dbReference type="SAM" id="MobiDB-lite"/>
    </source>
</evidence>
<protein>
    <recommendedName>
        <fullName evidence="4">DUF4169 family protein</fullName>
    </recommendedName>
</protein>
<organism evidence="2 3">
    <name type="scientific">Roseibium aggregatum</name>
    <dbReference type="NCBI Taxonomy" id="187304"/>
    <lineage>
        <taxon>Bacteria</taxon>
        <taxon>Pseudomonadati</taxon>
        <taxon>Pseudomonadota</taxon>
        <taxon>Alphaproteobacteria</taxon>
        <taxon>Hyphomicrobiales</taxon>
        <taxon>Stappiaceae</taxon>
        <taxon>Roseibium</taxon>
    </lineage>
</organism>
<dbReference type="AlphaFoldDB" id="A0A0M6Y0X8"/>
<dbReference type="RefSeq" id="WP_082444483.1">
    <property type="nucleotide sequence ID" value="NZ_CXST01000001.1"/>
</dbReference>
<keyword evidence="3" id="KW-1185">Reference proteome</keyword>
<dbReference type="Pfam" id="PF13770">
    <property type="entry name" value="DUF4169"/>
    <property type="match status" value="1"/>
</dbReference>
<dbReference type="Proteomes" id="UP000048926">
    <property type="component" value="Unassembled WGS sequence"/>
</dbReference>
<evidence type="ECO:0000313" key="2">
    <source>
        <dbReference type="EMBL" id="CTQ43338.1"/>
    </source>
</evidence>
<dbReference type="EMBL" id="CXST01000001">
    <property type="protein sequence ID" value="CTQ43338.1"/>
    <property type="molecule type" value="Genomic_DNA"/>
</dbReference>
<proteinExistence type="predicted"/>
<accession>A0A0M6Y0X8</accession>
<evidence type="ECO:0008006" key="4">
    <source>
        <dbReference type="Google" id="ProtNLM"/>
    </source>
</evidence>
<gene>
    <name evidence="2" type="ORF">LAL4801_01776</name>
</gene>
<dbReference type="OrthoDB" id="7173889at2"/>
<dbReference type="STRING" id="187304.B0E33_21345"/>